<evidence type="ECO:0000259" key="5">
    <source>
        <dbReference type="PROSITE" id="PS51900"/>
    </source>
</evidence>
<dbReference type="GO" id="GO:0003677">
    <property type="term" value="F:DNA binding"/>
    <property type="evidence" value="ECO:0007669"/>
    <property type="project" value="UniProtKB-KW"/>
</dbReference>
<dbReference type="Gene3D" id="1.10.150.130">
    <property type="match status" value="1"/>
</dbReference>
<dbReference type="PROSITE" id="PS51900">
    <property type="entry name" value="CB"/>
    <property type="match status" value="1"/>
</dbReference>
<dbReference type="AlphaFoldDB" id="A0A5J4ST68"/>
<dbReference type="InterPro" id="IPR002104">
    <property type="entry name" value="Integrase_catalytic"/>
</dbReference>
<dbReference type="GO" id="GO:0015074">
    <property type="term" value="P:DNA integration"/>
    <property type="evidence" value="ECO:0007669"/>
    <property type="project" value="InterPro"/>
</dbReference>
<accession>A0A5J4ST68</accession>
<dbReference type="Pfam" id="PF17293">
    <property type="entry name" value="Arm-DNA-bind_5"/>
    <property type="match status" value="1"/>
</dbReference>
<evidence type="ECO:0000256" key="2">
    <source>
        <dbReference type="ARBA" id="ARBA00023125"/>
    </source>
</evidence>
<reference evidence="6" key="1">
    <citation type="submission" date="2019-03" db="EMBL/GenBank/DDBJ databases">
        <title>Single cell metagenomics reveals metabolic interactions within the superorganism composed of flagellate Streblomastix strix and complex community of Bacteroidetes bacteria on its surface.</title>
        <authorList>
            <person name="Treitli S.C."/>
            <person name="Kolisko M."/>
            <person name="Husnik F."/>
            <person name="Keeling P."/>
            <person name="Hampl V."/>
        </authorList>
    </citation>
    <scope>NUCLEOTIDE SEQUENCE</scope>
    <source>
        <strain evidence="6">STM</strain>
    </source>
</reference>
<dbReference type="InterPro" id="IPR010998">
    <property type="entry name" value="Integrase_recombinase_N"/>
</dbReference>
<feature type="domain" description="Core-binding (CB)" evidence="5">
    <location>
        <begin position="146"/>
        <end position="230"/>
    </location>
</feature>
<keyword evidence="2" id="KW-0238">DNA-binding</keyword>
<dbReference type="CDD" id="cd01185">
    <property type="entry name" value="INTN1_C_like"/>
    <property type="match status" value="1"/>
</dbReference>
<dbReference type="PANTHER" id="PTHR30349">
    <property type="entry name" value="PHAGE INTEGRASE-RELATED"/>
    <property type="match status" value="1"/>
</dbReference>
<proteinExistence type="inferred from homology"/>
<comment type="caution">
    <text evidence="6">The sequence shown here is derived from an EMBL/GenBank/DDBJ whole genome shotgun (WGS) entry which is preliminary data.</text>
</comment>
<dbReference type="Pfam" id="PF00589">
    <property type="entry name" value="Phage_integrase"/>
    <property type="match status" value="1"/>
</dbReference>
<dbReference type="GO" id="GO:0006310">
    <property type="term" value="P:DNA recombination"/>
    <property type="evidence" value="ECO:0007669"/>
    <property type="project" value="UniProtKB-KW"/>
</dbReference>
<dbReference type="EMBL" id="SNRY01000053">
    <property type="protein sequence ID" value="KAA6349138.1"/>
    <property type="molecule type" value="Genomic_DNA"/>
</dbReference>
<dbReference type="InterPro" id="IPR044068">
    <property type="entry name" value="CB"/>
</dbReference>
<dbReference type="InterPro" id="IPR013762">
    <property type="entry name" value="Integrase-like_cat_sf"/>
</dbReference>
<protein>
    <submittedName>
        <fullName evidence="6">Tyrosine recombinase XerC</fullName>
    </submittedName>
</protein>
<dbReference type="Gene3D" id="1.10.443.10">
    <property type="entry name" value="Intergrase catalytic core"/>
    <property type="match status" value="1"/>
</dbReference>
<evidence type="ECO:0000256" key="3">
    <source>
        <dbReference type="ARBA" id="ARBA00023172"/>
    </source>
</evidence>
<dbReference type="InterPro" id="IPR011010">
    <property type="entry name" value="DNA_brk_join_enz"/>
</dbReference>
<gene>
    <name evidence="6" type="ORF">EZS27_003441</name>
</gene>
<dbReference type="SUPFAM" id="SSF56349">
    <property type="entry name" value="DNA breaking-rejoining enzymes"/>
    <property type="match status" value="1"/>
</dbReference>
<dbReference type="Pfam" id="PF13102">
    <property type="entry name" value="Phage_int_SAM_5"/>
    <property type="match status" value="1"/>
</dbReference>
<evidence type="ECO:0000259" key="4">
    <source>
        <dbReference type="PROSITE" id="PS51898"/>
    </source>
</evidence>
<organism evidence="6">
    <name type="scientific">termite gut metagenome</name>
    <dbReference type="NCBI Taxonomy" id="433724"/>
    <lineage>
        <taxon>unclassified sequences</taxon>
        <taxon>metagenomes</taxon>
        <taxon>organismal metagenomes</taxon>
    </lineage>
</organism>
<evidence type="ECO:0000256" key="1">
    <source>
        <dbReference type="ARBA" id="ARBA00008857"/>
    </source>
</evidence>
<feature type="domain" description="Tyr recombinase" evidence="4">
    <location>
        <begin position="252"/>
        <end position="444"/>
    </location>
</feature>
<sequence>MYFWELFFVGINILYTPFMNIKRNIIFSLEYRKKNGVLIVDNVPIRMRVVYAGNRIDFSTGYRIDVAKWDTEKQRVKNGCTNKLKQSASEINTDLLTYYADIQAIFKEFEVQNRVPTPEQLKEAFSNKYKQPQPESKPEKEEVPKIVFKAAFDEFIKECGAQNSWGDSTYGKFAAVKNHLAGFDKNLSFETLDESKLMAYMGYLRDVVDMRNNTIEKHISYLKWFLRWSVKKGYNNHVAFEAFKPKLKNIQKKVIFLTWKELNRLREYVIPDTKKYLERVRDVFLFCCFTGLRYSDVYNLKRSDVKEDRIEIITIKTADSLIIELNNHSKTILDKYKGIAFENDKVLPVISNQKMNDYLKELAELAEINEPVRETYYKGNERIDVVTPKYALLGTHAGRRTFICNALSLGIPAQVVMKWTGHNDYKAMKPYIDIADDIKASAMDKFNRL</sequence>
<keyword evidence="3" id="KW-0233">DNA recombination</keyword>
<comment type="similarity">
    <text evidence="1">Belongs to the 'phage' integrase family.</text>
</comment>
<dbReference type="InterPro" id="IPR050090">
    <property type="entry name" value="Tyrosine_recombinase_XerCD"/>
</dbReference>
<dbReference type="InterPro" id="IPR035386">
    <property type="entry name" value="Arm-DNA-bind_5"/>
</dbReference>
<name>A0A5J4ST68_9ZZZZ</name>
<dbReference type="InterPro" id="IPR025269">
    <property type="entry name" value="SAM-like_dom"/>
</dbReference>
<dbReference type="PANTHER" id="PTHR30349:SF64">
    <property type="entry name" value="PROPHAGE INTEGRASE INTD-RELATED"/>
    <property type="match status" value="1"/>
</dbReference>
<dbReference type="PROSITE" id="PS51898">
    <property type="entry name" value="TYR_RECOMBINASE"/>
    <property type="match status" value="1"/>
</dbReference>
<evidence type="ECO:0000313" key="6">
    <source>
        <dbReference type="EMBL" id="KAA6349138.1"/>
    </source>
</evidence>